<name>A0A2R8AD70_9RHOB</name>
<keyword evidence="2" id="KW-1185">Reference proteome</keyword>
<evidence type="ECO:0000313" key="2">
    <source>
        <dbReference type="Proteomes" id="UP000244932"/>
    </source>
</evidence>
<proteinExistence type="predicted"/>
<evidence type="ECO:0000313" key="1">
    <source>
        <dbReference type="EMBL" id="SPF29988.1"/>
    </source>
</evidence>
<dbReference type="SUPFAM" id="SSF52540">
    <property type="entry name" value="P-loop containing nucleoside triphosphate hydrolases"/>
    <property type="match status" value="1"/>
</dbReference>
<organism evidence="1 2">
    <name type="scientific">Pontivivens insulae</name>
    <dbReference type="NCBI Taxonomy" id="1639689"/>
    <lineage>
        <taxon>Bacteria</taxon>
        <taxon>Pseudomonadati</taxon>
        <taxon>Pseudomonadota</taxon>
        <taxon>Alphaproteobacteria</taxon>
        <taxon>Rhodobacterales</taxon>
        <taxon>Paracoccaceae</taxon>
        <taxon>Pontivivens</taxon>
    </lineage>
</organism>
<evidence type="ECO:0008006" key="3">
    <source>
        <dbReference type="Google" id="ProtNLM"/>
    </source>
</evidence>
<protein>
    <recommendedName>
        <fullName evidence="3">Type IV secretion system coupling protein TraD DNA-binding domain-containing protein</fullName>
    </recommendedName>
</protein>
<gene>
    <name evidence="1" type="ORF">POI8812_02315</name>
</gene>
<dbReference type="Proteomes" id="UP000244932">
    <property type="component" value="Unassembled WGS sequence"/>
</dbReference>
<dbReference type="EMBL" id="OMKW01000003">
    <property type="protein sequence ID" value="SPF29988.1"/>
    <property type="molecule type" value="Genomic_DNA"/>
</dbReference>
<dbReference type="InterPro" id="IPR027417">
    <property type="entry name" value="P-loop_NTPase"/>
</dbReference>
<sequence>MFLNGRGSCSPQLVTAHGVGDWSATAMAQHRHIIGQPGTGKTSLLFELFQRDTTPGRLVIDTKGDLEIDHDFLFDPKVTRWNPLAEPIAAELAPGFFAQAIKDAFGYDDMTTPVMSMYLTFTAAALIDNGFNLTDAPKLLTDAGFRDRLQYKTPLVQQFWQSFEAMGERDRRGETASTLNKFIGLLLDGRVHRLLSVNRKGLRLSALADKTTLVRLPISEYGTDTVALIGSLLLSYLAQIIDAPFSIYVEDANLFARGTLIKMLTTGSISLTLSHQYLDQFDPKLLSAMMGNCSARFVFRVSQQDAADLSQFLAPMSSKARLDELTSFRYRSIPQDRMAPDGVTVPREKEDEGIL</sequence>
<reference evidence="1 2" key="1">
    <citation type="submission" date="2018-03" db="EMBL/GenBank/DDBJ databases">
        <authorList>
            <person name="Keele B.F."/>
        </authorList>
    </citation>
    <scope>NUCLEOTIDE SEQUENCE [LARGE SCALE GENOMIC DNA]</scope>
    <source>
        <strain evidence="1 2">CeCT 8812</strain>
    </source>
</reference>
<dbReference type="AlphaFoldDB" id="A0A2R8AD70"/>
<accession>A0A2R8AD70</accession>